<evidence type="ECO:0000256" key="3">
    <source>
        <dbReference type="ARBA" id="ARBA00006958"/>
    </source>
</evidence>
<proteinExistence type="inferred from homology"/>
<organism evidence="9 10">
    <name type="scientific">Aedes albopictus</name>
    <name type="common">Asian tiger mosquito</name>
    <name type="synonym">Stegomyia albopicta</name>
    <dbReference type="NCBI Taxonomy" id="7160"/>
    <lineage>
        <taxon>Eukaryota</taxon>
        <taxon>Metazoa</taxon>
        <taxon>Ecdysozoa</taxon>
        <taxon>Arthropoda</taxon>
        <taxon>Hexapoda</taxon>
        <taxon>Insecta</taxon>
        <taxon>Pterygota</taxon>
        <taxon>Neoptera</taxon>
        <taxon>Endopterygota</taxon>
        <taxon>Diptera</taxon>
        <taxon>Nematocera</taxon>
        <taxon>Culicoidea</taxon>
        <taxon>Culicidae</taxon>
        <taxon>Culicinae</taxon>
        <taxon>Aedini</taxon>
        <taxon>Aedes</taxon>
        <taxon>Stegomyia</taxon>
    </lineage>
</organism>
<comment type="cofactor">
    <cofactor evidence="1">
        <name>a divalent metal cation</name>
        <dbReference type="ChEBI" id="CHEBI:60240"/>
    </cofactor>
</comment>
<evidence type="ECO:0000313" key="10">
    <source>
        <dbReference type="Proteomes" id="UP000069940"/>
    </source>
</evidence>
<keyword evidence="10" id="KW-1185">Reference proteome</keyword>
<reference evidence="9" key="2">
    <citation type="submission" date="2025-05" db="UniProtKB">
        <authorList>
            <consortium name="EnsemblMetazoa"/>
        </authorList>
    </citation>
    <scope>IDENTIFICATION</scope>
    <source>
        <strain evidence="9">Foshan</strain>
    </source>
</reference>
<keyword evidence="6" id="KW-0378">Hydrolase</keyword>
<dbReference type="EnsemblMetazoa" id="AALFPA23_016885.R24666">
    <property type="protein sequence ID" value="AALFPA23_016885.P24666"/>
    <property type="gene ID" value="AALFPA23_016885"/>
</dbReference>
<dbReference type="PANTHER" id="PTHR22930:SF269">
    <property type="entry name" value="NUCLEASE HARBI1-LIKE PROTEIN"/>
    <property type="match status" value="1"/>
</dbReference>
<comment type="similarity">
    <text evidence="3">Belongs to the HARBI1 family.</text>
</comment>
<reference evidence="10" key="1">
    <citation type="journal article" date="2015" name="Proc. Natl. Acad. Sci. U.S.A.">
        <title>Genome sequence of the Asian Tiger mosquito, Aedes albopictus, reveals insights into its biology, genetics, and evolution.</title>
        <authorList>
            <person name="Chen X.G."/>
            <person name="Jiang X."/>
            <person name="Gu J."/>
            <person name="Xu M."/>
            <person name="Wu Y."/>
            <person name="Deng Y."/>
            <person name="Zhang C."/>
            <person name="Bonizzoni M."/>
            <person name="Dermauw W."/>
            <person name="Vontas J."/>
            <person name="Armbruster P."/>
            <person name="Huang X."/>
            <person name="Yang Y."/>
            <person name="Zhang H."/>
            <person name="He W."/>
            <person name="Peng H."/>
            <person name="Liu Y."/>
            <person name="Wu K."/>
            <person name="Chen J."/>
            <person name="Lirakis M."/>
            <person name="Topalis P."/>
            <person name="Van Leeuwen T."/>
            <person name="Hall A.B."/>
            <person name="Jiang X."/>
            <person name="Thorpe C."/>
            <person name="Mueller R.L."/>
            <person name="Sun C."/>
            <person name="Waterhouse R.M."/>
            <person name="Yan G."/>
            <person name="Tu Z.J."/>
            <person name="Fang X."/>
            <person name="James A.A."/>
        </authorList>
    </citation>
    <scope>NUCLEOTIDE SEQUENCE [LARGE SCALE GENOMIC DNA]</scope>
    <source>
        <strain evidence="10">Foshan</strain>
    </source>
</reference>
<accession>A0ABM1ZBG9</accession>
<evidence type="ECO:0000259" key="8">
    <source>
        <dbReference type="Pfam" id="PF13359"/>
    </source>
</evidence>
<dbReference type="InterPro" id="IPR045249">
    <property type="entry name" value="HARBI1-like"/>
</dbReference>
<keyword evidence="4" id="KW-0540">Nuclease</keyword>
<dbReference type="Proteomes" id="UP000069940">
    <property type="component" value="Unassembled WGS sequence"/>
</dbReference>
<comment type="subcellular location">
    <subcellularLocation>
        <location evidence="2">Nucleus</location>
    </subcellularLocation>
</comment>
<dbReference type="InterPro" id="IPR027806">
    <property type="entry name" value="HARBI1_dom"/>
</dbReference>
<evidence type="ECO:0000256" key="6">
    <source>
        <dbReference type="ARBA" id="ARBA00022801"/>
    </source>
</evidence>
<evidence type="ECO:0000256" key="2">
    <source>
        <dbReference type="ARBA" id="ARBA00004123"/>
    </source>
</evidence>
<keyword evidence="7" id="KW-0539">Nucleus</keyword>
<keyword evidence="5" id="KW-0479">Metal-binding</keyword>
<evidence type="ECO:0000256" key="1">
    <source>
        <dbReference type="ARBA" id="ARBA00001968"/>
    </source>
</evidence>
<dbReference type="RefSeq" id="XP_062710723.1">
    <property type="nucleotide sequence ID" value="XM_062854739.1"/>
</dbReference>
<name>A0ABM1ZBG9_AEDAL</name>
<dbReference type="PANTHER" id="PTHR22930">
    <property type="match status" value="1"/>
</dbReference>
<evidence type="ECO:0000313" key="9">
    <source>
        <dbReference type="EnsemblMetazoa" id="AALFPA23_016885.P24666"/>
    </source>
</evidence>
<sequence>MASNEDGFANALNIVCDLVEEEILKTRSIRKKRKRSKRKAPSTSDEWHAVSNGFDRKWNFPKCCGALDGKHIRIQCPPCSNSNYFNYKGYFSTILFALVDANYKFMYVDIGKNGRVNDASIFRNCSLKKGIENGTIGFPRGSILVGDDAFPLSAYLLKPYSHHGLLTAAEIIFNYRLSRARRVVENAFGILVSRFRIFTRPIDLIPEKVDEIVKAACSLHNWLRETSPTTYFPFGCVDHEDLETGETIPGTWRNEISELESMQPSSSRNYTKNAASIRNAYKKYFMGPGAVEWQWKQLNRKK</sequence>
<protein>
    <recommendedName>
        <fullName evidence="8">DDE Tnp4 domain-containing protein</fullName>
    </recommendedName>
</protein>
<evidence type="ECO:0000256" key="7">
    <source>
        <dbReference type="ARBA" id="ARBA00023242"/>
    </source>
</evidence>
<dbReference type="GeneID" id="115257776"/>
<dbReference type="Pfam" id="PF13359">
    <property type="entry name" value="DDE_Tnp_4"/>
    <property type="match status" value="1"/>
</dbReference>
<evidence type="ECO:0000256" key="4">
    <source>
        <dbReference type="ARBA" id="ARBA00022722"/>
    </source>
</evidence>
<evidence type="ECO:0000256" key="5">
    <source>
        <dbReference type="ARBA" id="ARBA00022723"/>
    </source>
</evidence>
<feature type="domain" description="DDE Tnp4" evidence="8">
    <location>
        <begin position="67"/>
        <end position="221"/>
    </location>
</feature>